<accession>A0ACC2N1U5</accession>
<name>A0ACC2N1U5_9HYME</name>
<evidence type="ECO:0000313" key="2">
    <source>
        <dbReference type="Proteomes" id="UP001239111"/>
    </source>
</evidence>
<evidence type="ECO:0000313" key="1">
    <source>
        <dbReference type="EMBL" id="KAJ8665108.1"/>
    </source>
</evidence>
<dbReference type="EMBL" id="CM056744">
    <property type="protein sequence ID" value="KAJ8665108.1"/>
    <property type="molecule type" value="Genomic_DNA"/>
</dbReference>
<comment type="caution">
    <text evidence="1">The sequence shown here is derived from an EMBL/GenBank/DDBJ whole genome shotgun (WGS) entry which is preliminary data.</text>
</comment>
<protein>
    <submittedName>
        <fullName evidence="1">Uncharacterized protein</fullName>
    </submittedName>
</protein>
<dbReference type="Proteomes" id="UP001239111">
    <property type="component" value="Chromosome 4"/>
</dbReference>
<sequence>MENKSIVKLPHHKQLKLCTTRPPYRQGRKLTAIKVYTVNDESQHLIIDGVPKIGLMSELKDRLSLYGVVKNIESIPDFAQEAFTESFHIHYEKIQNARVAKHLLDGFNFFGGVLHVAYAPELENQFETKGKLLKRKNRVSSLIKEYKRE</sequence>
<organism evidence="1 2">
    <name type="scientific">Eretmocerus hayati</name>
    <dbReference type="NCBI Taxonomy" id="131215"/>
    <lineage>
        <taxon>Eukaryota</taxon>
        <taxon>Metazoa</taxon>
        <taxon>Ecdysozoa</taxon>
        <taxon>Arthropoda</taxon>
        <taxon>Hexapoda</taxon>
        <taxon>Insecta</taxon>
        <taxon>Pterygota</taxon>
        <taxon>Neoptera</taxon>
        <taxon>Endopterygota</taxon>
        <taxon>Hymenoptera</taxon>
        <taxon>Apocrita</taxon>
        <taxon>Proctotrupomorpha</taxon>
        <taxon>Chalcidoidea</taxon>
        <taxon>Aphelinidae</taxon>
        <taxon>Aphelininae</taxon>
        <taxon>Eretmocerus</taxon>
    </lineage>
</organism>
<keyword evidence="2" id="KW-1185">Reference proteome</keyword>
<reference evidence="1" key="1">
    <citation type="submission" date="2023-04" db="EMBL/GenBank/DDBJ databases">
        <title>A chromosome-level genome assembly of the parasitoid wasp Eretmocerus hayati.</title>
        <authorList>
            <person name="Zhong Y."/>
            <person name="Liu S."/>
            <person name="Liu Y."/>
        </authorList>
    </citation>
    <scope>NUCLEOTIDE SEQUENCE</scope>
    <source>
        <strain evidence="1">ZJU_SS_LIU_2023</strain>
    </source>
</reference>
<gene>
    <name evidence="1" type="ORF">QAD02_006770</name>
</gene>
<proteinExistence type="predicted"/>